<reference evidence="2 3" key="1">
    <citation type="submission" date="2020-08" db="EMBL/GenBank/DDBJ databases">
        <title>Genomic Encyclopedia of Type Strains, Phase IV (KMG-IV): sequencing the most valuable type-strain genomes for metagenomic binning, comparative biology and taxonomic classification.</title>
        <authorList>
            <person name="Goeker M."/>
        </authorList>
    </citation>
    <scope>NUCLEOTIDE SEQUENCE [LARGE SCALE GENOMIC DNA]</scope>
    <source>
        <strain evidence="2 3">DSM 22368</strain>
    </source>
</reference>
<dbReference type="PROSITE" id="PS51257">
    <property type="entry name" value="PROKAR_LIPOPROTEIN"/>
    <property type="match status" value="1"/>
</dbReference>
<dbReference type="GO" id="GO:0055085">
    <property type="term" value="P:transmembrane transport"/>
    <property type="evidence" value="ECO:0007669"/>
    <property type="project" value="TreeGrafter"/>
</dbReference>
<feature type="chain" id="PRO_5031077622" evidence="1">
    <location>
        <begin position="26"/>
        <end position="239"/>
    </location>
</feature>
<dbReference type="Pfam" id="PF03922">
    <property type="entry name" value="OmpW"/>
    <property type="match status" value="1"/>
</dbReference>
<dbReference type="InParanoid" id="A0A7X0JSL2"/>
<dbReference type="EMBL" id="JACHHT010000001">
    <property type="protein sequence ID" value="MBB6521407.1"/>
    <property type="molecule type" value="Genomic_DNA"/>
</dbReference>
<dbReference type="PANTHER" id="PTHR36920:SF1">
    <property type="entry name" value="OUTER MEMBRANE PROTEIN W"/>
    <property type="match status" value="1"/>
</dbReference>
<dbReference type="FunCoup" id="A0A7X0JSL2">
    <property type="interactions" value="69"/>
</dbReference>
<sequence>MKATLKPLTLAAAIAACVVGTQAHAYEAGDFIARAGVTTVAPDGDSTQVFVNGGSLGADSGVDVDNDTQLGLTFTYMLDQSWGVELLAATPFSHDASGKGSFLNTRGVGSVADTKQLPPTLSAVYYFNSESAFKPYVGLGLNYTFFFDEEGGANLEAGAGDLDVDLDDSWGLAAQVGFDFDLGNNLLLNASVRYIDIDTEATLTVKDGSNALGLPQGARITTDVDIDPMVYSVMIGYKF</sequence>
<name>A0A7X0JSL2_9GAMM</name>
<dbReference type="InterPro" id="IPR005618">
    <property type="entry name" value="OMPW"/>
</dbReference>
<gene>
    <name evidence="2" type="ORF">HNR48_001685</name>
</gene>
<dbReference type="GO" id="GO:0019867">
    <property type="term" value="C:outer membrane"/>
    <property type="evidence" value="ECO:0007669"/>
    <property type="project" value="InterPro"/>
</dbReference>
<dbReference type="InterPro" id="IPR011250">
    <property type="entry name" value="OMP/PagP_B-barrel"/>
</dbReference>
<dbReference type="AlphaFoldDB" id="A0A7X0JSL2"/>
<dbReference type="Proteomes" id="UP000528457">
    <property type="component" value="Unassembled WGS sequence"/>
</dbReference>
<evidence type="ECO:0000256" key="1">
    <source>
        <dbReference type="SAM" id="SignalP"/>
    </source>
</evidence>
<keyword evidence="1" id="KW-0732">Signal</keyword>
<organism evidence="2 3">
    <name type="scientific">Pseudoteredinibacter isoporae</name>
    <dbReference type="NCBI Taxonomy" id="570281"/>
    <lineage>
        <taxon>Bacteria</taxon>
        <taxon>Pseudomonadati</taxon>
        <taxon>Pseudomonadota</taxon>
        <taxon>Gammaproteobacteria</taxon>
        <taxon>Cellvibrionales</taxon>
        <taxon>Cellvibrionaceae</taxon>
        <taxon>Pseudoteredinibacter</taxon>
    </lineage>
</organism>
<feature type="signal peptide" evidence="1">
    <location>
        <begin position="1"/>
        <end position="25"/>
    </location>
</feature>
<dbReference type="SUPFAM" id="SSF56925">
    <property type="entry name" value="OMPA-like"/>
    <property type="match status" value="1"/>
</dbReference>
<dbReference type="PANTHER" id="PTHR36920">
    <property type="match status" value="1"/>
</dbReference>
<proteinExistence type="predicted"/>
<protein>
    <submittedName>
        <fullName evidence="2">Outer membrane protein</fullName>
    </submittedName>
</protein>
<evidence type="ECO:0000313" key="3">
    <source>
        <dbReference type="Proteomes" id="UP000528457"/>
    </source>
</evidence>
<accession>A0A7X0JSL2</accession>
<comment type="caution">
    <text evidence="2">The sequence shown here is derived from an EMBL/GenBank/DDBJ whole genome shotgun (WGS) entry which is preliminary data.</text>
</comment>
<keyword evidence="3" id="KW-1185">Reference proteome</keyword>
<evidence type="ECO:0000313" key="2">
    <source>
        <dbReference type="EMBL" id="MBB6521407.1"/>
    </source>
</evidence>
<dbReference type="Gene3D" id="2.40.160.20">
    <property type="match status" value="1"/>
</dbReference>
<dbReference type="RefSeq" id="WP_166848567.1">
    <property type="nucleotide sequence ID" value="NZ_JAAONY010000001.1"/>
</dbReference>